<organism evidence="1 2">
    <name type="scientific">Blastochloris viridis</name>
    <name type="common">Rhodopseudomonas viridis</name>
    <dbReference type="NCBI Taxonomy" id="1079"/>
    <lineage>
        <taxon>Bacteria</taxon>
        <taxon>Pseudomonadati</taxon>
        <taxon>Pseudomonadota</taxon>
        <taxon>Alphaproteobacteria</taxon>
        <taxon>Hyphomicrobiales</taxon>
        <taxon>Blastochloridaceae</taxon>
        <taxon>Blastochloris</taxon>
    </lineage>
</organism>
<gene>
    <name evidence="1" type="ORF">DI628_02280</name>
</gene>
<proteinExistence type="predicted"/>
<accession>A0A6N4RDT7</accession>
<reference evidence="1 2" key="1">
    <citation type="journal article" date="2017" name="Nat. Commun.">
        <title>In situ click chemistry generation of cyclooxygenase-2 inhibitors.</title>
        <authorList>
            <person name="Bhardwaj A."/>
            <person name="Kaur J."/>
            <person name="Wuest M."/>
            <person name="Wuest F."/>
        </authorList>
    </citation>
    <scope>NUCLEOTIDE SEQUENCE [LARGE SCALE GENOMIC DNA]</scope>
    <source>
        <strain evidence="1">S2_018_000_R2_106</strain>
    </source>
</reference>
<dbReference type="AlphaFoldDB" id="A0A6N4RDT7"/>
<evidence type="ECO:0000313" key="1">
    <source>
        <dbReference type="EMBL" id="TKW61469.1"/>
    </source>
</evidence>
<protein>
    <submittedName>
        <fullName evidence="1">Uncharacterized protein</fullName>
    </submittedName>
</protein>
<name>A0A6N4RDT7_BLAVI</name>
<sequence>MLNRELVVPYKYALGCLRSFGVYRRFKATRYAFKEAVALDFLRELRANNNNYTLVVHDRAGQPVTLRLKDFLSQVPTSYMWGKTESIGFVRIYLPYNATMDADLAFLMEVQADIRYEYVAPDMTVTTFEMSAYVILAAAMRMQAAALTAHWKVPIGLHVTTRAKPIVKKEPVYKPIQKKVPVFTPSEKIIPRRPLYQPSGDGSSKETPA</sequence>
<dbReference type="Proteomes" id="UP000320948">
    <property type="component" value="Unassembled WGS sequence"/>
</dbReference>
<evidence type="ECO:0000313" key="2">
    <source>
        <dbReference type="Proteomes" id="UP000320948"/>
    </source>
</evidence>
<dbReference type="EMBL" id="VAFM01000001">
    <property type="protein sequence ID" value="TKW61469.1"/>
    <property type="molecule type" value="Genomic_DNA"/>
</dbReference>
<comment type="caution">
    <text evidence="1">The sequence shown here is derived from an EMBL/GenBank/DDBJ whole genome shotgun (WGS) entry which is preliminary data.</text>
</comment>